<dbReference type="AlphaFoldDB" id="A0A2Z5ZL35"/>
<protein>
    <submittedName>
        <fullName evidence="1">Dihydroneopterin aldolase</fullName>
    </submittedName>
</protein>
<reference evidence="1 2" key="1">
    <citation type="submission" date="2018-02" db="EMBL/GenBank/DDBJ databases">
        <title>Acetobacter orientalis genome.</title>
        <authorList>
            <person name="Nakashima N."/>
            <person name="Tamura T."/>
        </authorList>
    </citation>
    <scope>NUCLEOTIDE SEQUENCE [LARGE SCALE GENOMIC DNA]</scope>
    <source>
        <strain evidence="1 2">FAN1</strain>
    </source>
</reference>
<evidence type="ECO:0000313" key="1">
    <source>
        <dbReference type="EMBL" id="BBC81271.1"/>
    </source>
</evidence>
<sequence length="53" mass="5969">MLYEFAVHGGGIVGVWGYEKPSQKTCIFSQSWRWPIPPNIAPPNVSKRLVVVK</sequence>
<evidence type="ECO:0000313" key="2">
    <source>
        <dbReference type="Proteomes" id="UP000270034"/>
    </source>
</evidence>
<accession>A0A2Z5ZL35</accession>
<proteinExistence type="predicted"/>
<gene>
    <name evidence="1" type="ORF">AcetOrient_orf04431</name>
</gene>
<organism evidence="1 2">
    <name type="scientific">Acetobacter orientalis</name>
    <dbReference type="NCBI Taxonomy" id="146474"/>
    <lineage>
        <taxon>Bacteria</taxon>
        <taxon>Pseudomonadati</taxon>
        <taxon>Pseudomonadota</taxon>
        <taxon>Alphaproteobacteria</taxon>
        <taxon>Acetobacterales</taxon>
        <taxon>Acetobacteraceae</taxon>
        <taxon>Acetobacter</taxon>
    </lineage>
</organism>
<name>A0A2Z5ZL35_9PROT</name>
<dbReference type="EMBL" id="AP018515">
    <property type="protein sequence ID" value="BBC81271.1"/>
    <property type="molecule type" value="Genomic_DNA"/>
</dbReference>
<dbReference type="Proteomes" id="UP000270034">
    <property type="component" value="Chromosome"/>
</dbReference>
<dbReference type="KEGG" id="aot:AcetOri_orf04431"/>